<organism evidence="2 3">
    <name type="scientific">Pacificispira spongiicola</name>
    <dbReference type="NCBI Taxonomy" id="2729598"/>
    <lineage>
        <taxon>Bacteria</taxon>
        <taxon>Pseudomonadati</taxon>
        <taxon>Pseudomonadota</taxon>
        <taxon>Alphaproteobacteria</taxon>
        <taxon>Rhodospirillales</taxon>
        <taxon>Rhodospirillaceae</taxon>
        <taxon>Pacificispira</taxon>
    </lineage>
</organism>
<evidence type="ECO:0000259" key="1">
    <source>
        <dbReference type="Pfam" id="PF02464"/>
    </source>
</evidence>
<proteinExistence type="predicted"/>
<dbReference type="AlphaFoldDB" id="A0A7Y0HFL8"/>
<gene>
    <name evidence="2" type="ORF">HH303_15970</name>
</gene>
<dbReference type="Gene3D" id="3.90.950.20">
    <property type="entry name" value="CinA-like"/>
    <property type="match status" value="1"/>
</dbReference>
<feature type="domain" description="CinA C-terminal" evidence="1">
    <location>
        <begin position="9"/>
        <end position="159"/>
    </location>
</feature>
<dbReference type="NCBIfam" id="TIGR00199">
    <property type="entry name" value="PncC_domain"/>
    <property type="match status" value="1"/>
</dbReference>
<comment type="caution">
    <text evidence="2">The sequence shown here is derived from an EMBL/GenBank/DDBJ whole genome shotgun (WGS) entry which is preliminary data.</text>
</comment>
<accession>A0A7Y0HFL8</accession>
<evidence type="ECO:0000313" key="2">
    <source>
        <dbReference type="EMBL" id="NMM45995.1"/>
    </source>
</evidence>
<dbReference type="SUPFAM" id="SSF142433">
    <property type="entry name" value="CinA-like"/>
    <property type="match status" value="1"/>
</dbReference>
<dbReference type="Proteomes" id="UP000539372">
    <property type="component" value="Unassembled WGS sequence"/>
</dbReference>
<sequence length="162" mass="16760">MIDPDLYAAAEETLDLLRKAGLKMVTAESCTGGLIGAALTAVPGSSDVVDRGFITYSNEAKAEMIGVDSEKIAEFGAVSAPVAQEMAEGALTHSNADISVAVTGVAGPGQSERKPAGLVFISCAKSDYQTIVTENNFGGDRAAVRKQTVLEALALIRRSVRG</sequence>
<dbReference type="InterPro" id="IPR036653">
    <property type="entry name" value="CinA-like_C"/>
</dbReference>
<dbReference type="Pfam" id="PF02464">
    <property type="entry name" value="CinA"/>
    <property type="match status" value="1"/>
</dbReference>
<protein>
    <submittedName>
        <fullName evidence="2">CinA family protein</fullName>
    </submittedName>
</protein>
<reference evidence="2 3" key="1">
    <citation type="submission" date="2020-04" db="EMBL/GenBank/DDBJ databases">
        <title>Rhodospirillaceae bacterium KN72 isolated from deep sea.</title>
        <authorList>
            <person name="Zhang D.-C."/>
        </authorList>
    </citation>
    <scope>NUCLEOTIDE SEQUENCE [LARGE SCALE GENOMIC DNA]</scope>
    <source>
        <strain evidence="2 3">KN72</strain>
    </source>
</reference>
<evidence type="ECO:0000313" key="3">
    <source>
        <dbReference type="Proteomes" id="UP000539372"/>
    </source>
</evidence>
<name>A0A7Y0HFL8_9PROT</name>
<keyword evidence="3" id="KW-1185">Reference proteome</keyword>
<dbReference type="RefSeq" id="WP_169626395.1">
    <property type="nucleotide sequence ID" value="NZ_JABBNT010000005.1"/>
</dbReference>
<dbReference type="InterPro" id="IPR008136">
    <property type="entry name" value="CinA_C"/>
</dbReference>
<dbReference type="EMBL" id="JABBNT010000005">
    <property type="protein sequence ID" value="NMM45995.1"/>
    <property type="molecule type" value="Genomic_DNA"/>
</dbReference>